<dbReference type="GO" id="GO:0017000">
    <property type="term" value="P:antibiotic biosynthetic process"/>
    <property type="evidence" value="ECO:0007669"/>
    <property type="project" value="UniProtKB-ARBA"/>
</dbReference>
<dbReference type="EMBL" id="CP030864">
    <property type="protein sequence ID" value="AXE28062.1"/>
    <property type="molecule type" value="Genomic_DNA"/>
</dbReference>
<keyword evidence="3" id="KW-0596">Phosphopantetheine</keyword>
<evidence type="ECO:0000313" key="7">
    <source>
        <dbReference type="EMBL" id="AXE28062.1"/>
    </source>
</evidence>
<dbReference type="Pfam" id="PF00550">
    <property type="entry name" value="PP-binding"/>
    <property type="match status" value="2"/>
</dbReference>
<dbReference type="GO" id="GO:0008610">
    <property type="term" value="P:lipid biosynthetic process"/>
    <property type="evidence" value="ECO:0007669"/>
    <property type="project" value="UniProtKB-ARBA"/>
</dbReference>
<dbReference type="GO" id="GO:0044550">
    <property type="term" value="P:secondary metabolite biosynthetic process"/>
    <property type="evidence" value="ECO:0007669"/>
    <property type="project" value="UniProtKB-ARBA"/>
</dbReference>
<feature type="compositionally biased region" description="Low complexity" evidence="5">
    <location>
        <begin position="12"/>
        <end position="25"/>
    </location>
</feature>
<accession>A0A344UAZ1</accession>
<reference evidence="7 8" key="1">
    <citation type="submission" date="2018-01" db="EMBL/GenBank/DDBJ databases">
        <title>Draft genome Sequence of streptomyces globosus LZH-48.</title>
        <authorList>
            <person name="Ran K."/>
            <person name="Li Z."/>
            <person name="Wei S."/>
            <person name="Dong R."/>
        </authorList>
    </citation>
    <scope>NUCLEOTIDE SEQUENCE [LARGE SCALE GENOMIC DNA]</scope>
    <source>
        <strain evidence="7 8">LZH-48</strain>
        <plasmid evidence="7 8">unnamed2</plasmid>
    </source>
</reference>
<dbReference type="NCBIfam" id="NF003417">
    <property type="entry name" value="PRK04813.1"/>
    <property type="match status" value="2"/>
</dbReference>
<dbReference type="OrthoDB" id="2472181at2"/>
<protein>
    <submittedName>
        <fullName evidence="7">Non-ribosomal peptide synthetase</fullName>
    </submittedName>
</protein>
<evidence type="ECO:0000256" key="3">
    <source>
        <dbReference type="ARBA" id="ARBA00022450"/>
    </source>
</evidence>
<dbReference type="Gene3D" id="1.10.1200.10">
    <property type="entry name" value="ACP-like"/>
    <property type="match status" value="1"/>
</dbReference>
<dbReference type="InterPro" id="IPR025110">
    <property type="entry name" value="AMP-bd_C"/>
</dbReference>
<dbReference type="NCBIfam" id="TIGR01733">
    <property type="entry name" value="AA-adenyl-dom"/>
    <property type="match status" value="2"/>
</dbReference>
<dbReference type="CDD" id="cd05930">
    <property type="entry name" value="A_NRPS"/>
    <property type="match status" value="1"/>
</dbReference>
<dbReference type="PANTHER" id="PTHR45527:SF1">
    <property type="entry name" value="FATTY ACID SYNTHASE"/>
    <property type="match status" value="1"/>
</dbReference>
<comment type="cofactor">
    <cofactor evidence="1">
        <name>pantetheine 4'-phosphate</name>
        <dbReference type="ChEBI" id="CHEBI:47942"/>
    </cofactor>
</comment>
<dbReference type="InterPro" id="IPR006162">
    <property type="entry name" value="Ppantetheine_attach_site"/>
</dbReference>
<dbReference type="Gene3D" id="3.40.50.980">
    <property type="match status" value="4"/>
</dbReference>
<dbReference type="FunFam" id="1.10.1200.10:FF:000016">
    <property type="entry name" value="Non-ribosomal peptide synthase"/>
    <property type="match status" value="2"/>
</dbReference>
<dbReference type="Proteomes" id="UP000252004">
    <property type="component" value="Plasmid unnamed2"/>
</dbReference>
<feature type="compositionally biased region" description="Basic and acidic residues" evidence="5">
    <location>
        <begin position="1"/>
        <end position="11"/>
    </location>
</feature>
<dbReference type="Pfam" id="PF00668">
    <property type="entry name" value="Condensation"/>
    <property type="match status" value="2"/>
</dbReference>
<dbReference type="FunFam" id="3.40.50.980:FF:000001">
    <property type="entry name" value="Non-ribosomal peptide synthetase"/>
    <property type="match status" value="2"/>
</dbReference>
<dbReference type="SUPFAM" id="SSF56801">
    <property type="entry name" value="Acetyl-CoA synthetase-like"/>
    <property type="match status" value="2"/>
</dbReference>
<dbReference type="InterPro" id="IPR029058">
    <property type="entry name" value="AB_hydrolase_fold"/>
</dbReference>
<proteinExistence type="inferred from homology"/>
<dbReference type="PROSITE" id="PS50075">
    <property type="entry name" value="CARRIER"/>
    <property type="match status" value="2"/>
</dbReference>
<dbReference type="Pfam" id="PF00501">
    <property type="entry name" value="AMP-binding"/>
    <property type="match status" value="2"/>
</dbReference>
<dbReference type="CDD" id="cd19531">
    <property type="entry name" value="LCL_NRPS-like"/>
    <property type="match status" value="1"/>
</dbReference>
<dbReference type="SUPFAM" id="SSF52777">
    <property type="entry name" value="CoA-dependent acyltransferases"/>
    <property type="match status" value="4"/>
</dbReference>
<dbReference type="CDD" id="cd19540">
    <property type="entry name" value="LCL_NRPS-like"/>
    <property type="match status" value="1"/>
</dbReference>
<dbReference type="SUPFAM" id="SSF47336">
    <property type="entry name" value="ACP-like"/>
    <property type="match status" value="2"/>
</dbReference>
<dbReference type="InterPro" id="IPR009081">
    <property type="entry name" value="PP-bd_ACP"/>
</dbReference>
<evidence type="ECO:0000256" key="5">
    <source>
        <dbReference type="SAM" id="MobiDB-lite"/>
    </source>
</evidence>
<dbReference type="InterPro" id="IPR000873">
    <property type="entry name" value="AMP-dep_synth/lig_dom"/>
</dbReference>
<geneLocation type="plasmid" evidence="7 8">
    <name>unnamed2</name>
</geneLocation>
<dbReference type="FunFam" id="3.40.50.12780:FF:000012">
    <property type="entry name" value="Non-ribosomal peptide synthetase"/>
    <property type="match status" value="1"/>
</dbReference>
<dbReference type="CDD" id="cd17651">
    <property type="entry name" value="A_NRPS_VisG_like"/>
    <property type="match status" value="1"/>
</dbReference>
<feature type="domain" description="Carrier" evidence="6">
    <location>
        <begin position="2093"/>
        <end position="2168"/>
    </location>
</feature>
<dbReference type="RefSeq" id="WP_114059223.1">
    <property type="nucleotide sequence ID" value="NZ_CP030864.1"/>
</dbReference>
<dbReference type="Gene3D" id="3.40.50.1820">
    <property type="entry name" value="alpha/beta hydrolase"/>
    <property type="match status" value="1"/>
</dbReference>
<dbReference type="FunFam" id="3.30.300.30:FF:000010">
    <property type="entry name" value="Enterobactin synthetase component F"/>
    <property type="match status" value="2"/>
</dbReference>
<dbReference type="KEGG" id="sgz:C0216_31670"/>
<dbReference type="PROSITE" id="PS00012">
    <property type="entry name" value="PHOSPHOPANTETHEINE"/>
    <property type="match status" value="2"/>
</dbReference>
<dbReference type="InterPro" id="IPR010071">
    <property type="entry name" value="AA_adenyl_dom"/>
</dbReference>
<dbReference type="Gene3D" id="3.30.559.10">
    <property type="entry name" value="Chloramphenicol acetyltransferase-like domain"/>
    <property type="match status" value="2"/>
</dbReference>
<dbReference type="GO" id="GO:0005829">
    <property type="term" value="C:cytosol"/>
    <property type="evidence" value="ECO:0007669"/>
    <property type="project" value="TreeGrafter"/>
</dbReference>
<dbReference type="Gene3D" id="3.30.300.30">
    <property type="match status" value="2"/>
</dbReference>
<comment type="similarity">
    <text evidence="2">Belongs to the ATP-dependent AMP-binding enzyme family.</text>
</comment>
<keyword evidence="8" id="KW-1185">Reference proteome</keyword>
<keyword evidence="7" id="KW-0614">Plasmid</keyword>
<dbReference type="FunFam" id="2.30.38.10:FF:000001">
    <property type="entry name" value="Non-ribosomal peptide synthetase PvdI"/>
    <property type="match status" value="2"/>
</dbReference>
<feature type="region of interest" description="Disordered" evidence="5">
    <location>
        <begin position="1"/>
        <end position="25"/>
    </location>
</feature>
<dbReference type="InterPro" id="IPR001242">
    <property type="entry name" value="Condensation_dom"/>
</dbReference>
<dbReference type="InterPro" id="IPR020806">
    <property type="entry name" value="PKS_PP-bd"/>
</dbReference>
<dbReference type="GO" id="GO:0043041">
    <property type="term" value="P:amino acid activation for nonribosomal peptide biosynthetic process"/>
    <property type="evidence" value="ECO:0007669"/>
    <property type="project" value="TreeGrafter"/>
</dbReference>
<keyword evidence="4" id="KW-0597">Phosphoprotein</keyword>
<evidence type="ECO:0000313" key="8">
    <source>
        <dbReference type="Proteomes" id="UP000252004"/>
    </source>
</evidence>
<dbReference type="Gene3D" id="2.30.38.10">
    <property type="entry name" value="Luciferase, Domain 3"/>
    <property type="match status" value="2"/>
</dbReference>
<organism evidence="7 8">
    <name type="scientific">Streptomyces globosus</name>
    <dbReference type="NCBI Taxonomy" id="68209"/>
    <lineage>
        <taxon>Bacteria</taxon>
        <taxon>Bacillati</taxon>
        <taxon>Actinomycetota</taxon>
        <taxon>Actinomycetes</taxon>
        <taxon>Kitasatosporales</taxon>
        <taxon>Streptomycetaceae</taxon>
        <taxon>Streptomyces</taxon>
    </lineage>
</organism>
<gene>
    <name evidence="7" type="ORF">C0216_31670</name>
</gene>
<evidence type="ECO:0000259" key="6">
    <source>
        <dbReference type="PROSITE" id="PS50075"/>
    </source>
</evidence>
<name>A0A344UAZ1_9ACTN</name>
<sequence length="2200" mass="235969">MTPHDLVRDTPDTGTHTGTHTGAHTSADATAAGATAQALQAELLGMLLGNTKELFAPDTVRPAPRDGLLPASSAQQRLWFLDRLHGSSAAYSVPFAVRIDGALRVPALRAALQDLVDRHEVLRSSFAEEDGELVQRIAARLPLDVPCTEVGAPTEQAAEEEVLRAIGAAARIPFSLTQGPLIRAAVYRTAATRHYLFINFHHTVTDGWSEGVFARELWQLYEGHVSGTPAALPALPLHYADYAAWERDSLADGDLRRQLDHWLERLAGELPTPRLPADRPRPARPTFAGGTVLAALPAELEQRLRELCRREGLSPFAVLLAAFNALMHRYTREEDLIVGAPVANRTRPEFEGVMGFFVNTVALRCRVSGDTSLGDVLRATRDTVLAAHADQEAPFARVVEELAPDRDPGLNPLFQVLCNYLDLAEEPAAPGLATRVLEVEEDVTRFDLEVHFEAKADGTVCRFVYSRDLYDADRIERMAGHYLAVLRAVLTAPDTRVDDVDLLSPAERAQELAGWNATGAPVSPYTLPELVEAQVGRTPDAPAVLFEDETLTYAEFNARANRLARSLIARGAGPERSVALLVPRSPDMVVGLLAVFKSGAAYVPVDPDYPRDRITYLLEDAAPALVLAHSRTADLVPDGLTTLLLDDAATAAEIAAHSAENPADADRTAPLHDLHTAYVIYTSGSTGRPKGVLMPAAGPRNLVLWQRDTMQGMKGARTAQFTSVGFDVSVQEILASLVSGKTLVVPTEDTRRSAEQLARWLDRHRVNELYAPAPVIDAVYEAADELGLALPCLTDVQQAGEALTLTGRTRARHADPAHRLHNLYGPAEAHGATVYSLAGDSAGWPDAAPIGGPIANTRVYLLDERLRPVPAGVAGEIYIGGEGVARGYADRPGLTAERFVADPYGPPGARVYRSGDLARRLPGGELEFLGRADHQVKIRGIRIEPGEIESVLSRHPSVAQATVVARDDRPGGKYLAAYVVPAAGHGWDAEELRRHAEEFLLKAMVPTAFVPVDAFPLSPNGKLDRRALPAPALDAALTGRPPRTALERALCGLFGEVLDRPWDSIDDNFFAFGGHSLLATRLISRIRSELGAELPIRTVFETPTVAAVAEALAGAGGDAVRRPLVRAARPETVPLSSGQRRLWFLNRLQGRRAAYNMPSAIRLTGALDVPALEAALGDLTARHEILRTVYPDSPQGPRQRVLDAADARPVLRTGQVAEADAAAAVARAAAEGFDVTADLPVRAHLFETGPHAYVFVLVVHHIAGDGWSMGPLWRDLSAAYAARLDGTAYTGPELPVQYADYALWQRELLGDEDDPDSTVSRQLAHWRRVLDGVAEETALPVDRPRPPVSSHRGGTAPFRVPAPLHRRLLEVAEQTDSSLFMVVQAALAALLTRLGGSTDIVIGTPIAGRTDEALDDLVGFFVNTLALRTDTSGDPTARELLHRVRTADLAAYENQDVPFERLVEVLNPARSMARHPLFQVMLALHNTTEDLPDLPGAAASALPVETDAAQFDLHFDLTESRAGDGAPAGMDCYVEYAEDLFDRDTAQSFADRLVRMLDAFGEDLDQRTAAVGLLGPQERELLLTGWSGSGHPAEPDTVVRRFEERAAASPEAVALRTGPLVLTYAELNARANRIARRLIARGAGPEDLVALVLPRSAEMVAAMLGVLKAGAAYLPVDPTHPRARTAAVLEDAAPAVVLTAEDVSALLEGADPGDAEHSANPVDADRVRPLAPRHPAYVIYTSGSTGRPKGVVVEHRSVVNFLETTNDYYELTAADTVLHFATPTFDVSVLEIFCPLLAGATLAVADADQRRDPELLTEFIREAGVTVADLPPALLPLLDPDRLSCLRIVSVGGEACPAGLVAAWAADGRRFINSYGPTESTVAVTVMDCTGSYDRNPPIGRPMQNIRAYVLDGDLNPVPAGVAGELYLAGAGLARGYLRRAALTAERFVACPYGEPGARMYRTGDLVRWQRDGTLDFLGRTDDQVKIRGFRIELGEIEAVLSAHPAVEQARVLAVDLPSAGLSLVAYAVPAAGSPAAGAEELLRAHAAAALPGHMVPAAFCVLDALPMTPNGKLDRKALPTPDLRAAERPRAAPQSDTERAVAGIWEELLGAGRVGRDESFFALGGHSLLVVRAVNAIRSRFGVALPIQQFFREPTVAGLARAVEAGAAAPVEGAAADGPRVVRRARTARTAAPSAGGNR</sequence>
<dbReference type="Pfam" id="PF13193">
    <property type="entry name" value="AMP-binding_C"/>
    <property type="match status" value="2"/>
</dbReference>
<dbReference type="Gene3D" id="3.30.559.30">
    <property type="entry name" value="Nonribosomal peptide synthetase, condensation domain"/>
    <property type="match status" value="2"/>
</dbReference>
<feature type="region of interest" description="Disordered" evidence="5">
    <location>
        <begin position="2074"/>
        <end position="2098"/>
    </location>
</feature>
<evidence type="ECO:0000256" key="4">
    <source>
        <dbReference type="ARBA" id="ARBA00022553"/>
    </source>
</evidence>
<feature type="domain" description="Carrier" evidence="6">
    <location>
        <begin position="1041"/>
        <end position="1116"/>
    </location>
</feature>
<dbReference type="GO" id="GO:0031177">
    <property type="term" value="F:phosphopantetheine binding"/>
    <property type="evidence" value="ECO:0007669"/>
    <property type="project" value="InterPro"/>
</dbReference>
<dbReference type="SMART" id="SM00823">
    <property type="entry name" value="PKS_PP"/>
    <property type="match status" value="2"/>
</dbReference>
<evidence type="ECO:0000256" key="1">
    <source>
        <dbReference type="ARBA" id="ARBA00001957"/>
    </source>
</evidence>
<dbReference type="GO" id="GO:0072330">
    <property type="term" value="P:monocarboxylic acid biosynthetic process"/>
    <property type="evidence" value="ECO:0007669"/>
    <property type="project" value="UniProtKB-ARBA"/>
</dbReference>
<dbReference type="GO" id="GO:0003824">
    <property type="term" value="F:catalytic activity"/>
    <property type="evidence" value="ECO:0007669"/>
    <property type="project" value="InterPro"/>
</dbReference>
<dbReference type="InterPro" id="IPR020845">
    <property type="entry name" value="AMP-binding_CS"/>
</dbReference>
<evidence type="ECO:0000256" key="2">
    <source>
        <dbReference type="ARBA" id="ARBA00006432"/>
    </source>
</evidence>
<dbReference type="PANTHER" id="PTHR45527">
    <property type="entry name" value="NONRIBOSOMAL PEPTIDE SYNTHETASE"/>
    <property type="match status" value="1"/>
</dbReference>
<dbReference type="InterPro" id="IPR036736">
    <property type="entry name" value="ACP-like_sf"/>
</dbReference>
<dbReference type="InterPro" id="IPR045851">
    <property type="entry name" value="AMP-bd_C_sf"/>
</dbReference>
<feature type="region of interest" description="Disordered" evidence="5">
    <location>
        <begin position="2175"/>
        <end position="2200"/>
    </location>
</feature>
<dbReference type="PROSITE" id="PS00455">
    <property type="entry name" value="AMP_BINDING"/>
    <property type="match status" value="2"/>
</dbReference>
<dbReference type="InterPro" id="IPR023213">
    <property type="entry name" value="CAT-like_dom_sf"/>
</dbReference>